<evidence type="ECO:0000313" key="1">
    <source>
        <dbReference type="EMBL" id="QSQ28097.1"/>
    </source>
</evidence>
<gene>
    <name evidence="1" type="ORF">JY651_13920</name>
</gene>
<name>A0ABX7PCC3_9BACT</name>
<dbReference type="EMBL" id="CP071090">
    <property type="protein sequence ID" value="QSQ28097.1"/>
    <property type="molecule type" value="Genomic_DNA"/>
</dbReference>
<accession>A0ABX7PCC3</accession>
<dbReference type="Proteomes" id="UP000662747">
    <property type="component" value="Chromosome"/>
</dbReference>
<sequence length="428" mass="46534">MLVGLWVCGVGAPAAASSFEELLDKGSGSLQFLAYDTELGLRDNSLLNPGNLVAHLPGGQTELEARLDLKLTTDVVVLSLKPRARFEWRRFGEEGAKTRLEAWVNQGSVTVFPLSELAVSVGREILTWGPSNFRSPSNPIYFENGRSNPIRELRGVDVAQVTYAPTSKLTLSMMHSFGDGLGGWQWEQDDDFRALSLLKVDYAADAYVASLNASKRWAHERPRFGAFGQATLSEALLVYGEAGLRQGSAALYPEAQPTPMGGSLLPRHDGDDRLFASALVGGGYTLDSGYTLYLEYLYNTEGYQWAEHARYFDIATSASAALTSSSPASSLALQTLGAALNTGRALQGRHYLFLQVQNNQTDSGPIWQLRYSLNLMDGSGQASAYVEWNAFSRLALFAVGVINHGSNRSEFHSLLSRSLLVGAKGYAL</sequence>
<organism evidence="1 2">
    <name type="scientific">Pyxidicoccus parkwayensis</name>
    <dbReference type="NCBI Taxonomy" id="2813578"/>
    <lineage>
        <taxon>Bacteria</taxon>
        <taxon>Pseudomonadati</taxon>
        <taxon>Myxococcota</taxon>
        <taxon>Myxococcia</taxon>
        <taxon>Myxococcales</taxon>
        <taxon>Cystobacterineae</taxon>
        <taxon>Myxococcaceae</taxon>
        <taxon>Pyxidicoccus</taxon>
    </lineage>
</organism>
<keyword evidence="2" id="KW-1185">Reference proteome</keyword>
<reference evidence="1 2" key="1">
    <citation type="submission" date="2021-02" db="EMBL/GenBank/DDBJ databases">
        <title>De Novo genome assembly of isolated myxobacteria.</title>
        <authorList>
            <person name="Stevens D.C."/>
        </authorList>
    </citation>
    <scope>NUCLEOTIDE SEQUENCE [LARGE SCALE GENOMIC DNA]</scope>
    <source>
        <strain evidence="2">SCPEA02</strain>
    </source>
</reference>
<evidence type="ECO:0000313" key="2">
    <source>
        <dbReference type="Proteomes" id="UP000662747"/>
    </source>
</evidence>
<proteinExistence type="predicted"/>
<protein>
    <submittedName>
        <fullName evidence="1">Uncharacterized protein</fullName>
    </submittedName>
</protein>